<dbReference type="GO" id="GO:0003676">
    <property type="term" value="F:nucleic acid binding"/>
    <property type="evidence" value="ECO:0007669"/>
    <property type="project" value="InterPro"/>
</dbReference>
<evidence type="ECO:0000313" key="10">
    <source>
        <dbReference type="Proteomes" id="UP000050417"/>
    </source>
</evidence>
<evidence type="ECO:0000256" key="5">
    <source>
        <dbReference type="ARBA" id="ARBA00022839"/>
    </source>
</evidence>
<proteinExistence type="inferred from homology"/>
<dbReference type="InterPro" id="IPR004610">
    <property type="entry name" value="RecJ"/>
</dbReference>
<feature type="domain" description="DDH" evidence="6">
    <location>
        <begin position="81"/>
        <end position="229"/>
    </location>
</feature>
<dbReference type="InterPro" id="IPR003156">
    <property type="entry name" value="DHHA1_dom"/>
</dbReference>
<name>A0A0P6XAH5_9CHLR</name>
<dbReference type="SUPFAM" id="SSF64182">
    <property type="entry name" value="DHH phosphoesterases"/>
    <property type="match status" value="1"/>
</dbReference>
<evidence type="ECO:0000256" key="4">
    <source>
        <dbReference type="ARBA" id="ARBA00022801"/>
    </source>
</evidence>
<dbReference type="InterPro" id="IPR051673">
    <property type="entry name" value="SSDNA_exonuclease_RecJ"/>
</dbReference>
<dbReference type="RefSeq" id="WP_075063870.1">
    <property type="nucleotide sequence ID" value="NZ_LGCL01000039.1"/>
</dbReference>
<feature type="domain" description="DHHA1" evidence="7">
    <location>
        <begin position="349"/>
        <end position="440"/>
    </location>
</feature>
<organism evidence="9 10">
    <name type="scientific">Ornatilinea apprima</name>
    <dbReference type="NCBI Taxonomy" id="1134406"/>
    <lineage>
        <taxon>Bacteria</taxon>
        <taxon>Bacillati</taxon>
        <taxon>Chloroflexota</taxon>
        <taxon>Anaerolineae</taxon>
        <taxon>Anaerolineales</taxon>
        <taxon>Anaerolineaceae</taxon>
        <taxon>Ornatilinea</taxon>
    </lineage>
</organism>
<protein>
    <recommendedName>
        <fullName evidence="2">Single-stranded-DNA-specific exonuclease RecJ</fullName>
    </recommendedName>
</protein>
<keyword evidence="5" id="KW-0269">Exonuclease</keyword>
<dbReference type="OrthoDB" id="9809852at2"/>
<evidence type="ECO:0000256" key="3">
    <source>
        <dbReference type="ARBA" id="ARBA00022722"/>
    </source>
</evidence>
<accession>A0A0P6XAH5</accession>
<keyword evidence="4" id="KW-0378">Hydrolase</keyword>
<dbReference type="GO" id="GO:0008409">
    <property type="term" value="F:5'-3' exonuclease activity"/>
    <property type="evidence" value="ECO:0007669"/>
    <property type="project" value="InterPro"/>
</dbReference>
<evidence type="ECO:0000259" key="8">
    <source>
        <dbReference type="Pfam" id="PF17768"/>
    </source>
</evidence>
<dbReference type="Gene3D" id="3.10.310.30">
    <property type="match status" value="1"/>
</dbReference>
<dbReference type="GO" id="GO:0006310">
    <property type="term" value="P:DNA recombination"/>
    <property type="evidence" value="ECO:0007669"/>
    <property type="project" value="InterPro"/>
</dbReference>
<dbReference type="NCBIfam" id="TIGR00644">
    <property type="entry name" value="recJ"/>
    <property type="match status" value="1"/>
</dbReference>
<dbReference type="EMBL" id="LGCL01000039">
    <property type="protein sequence ID" value="KPL72161.1"/>
    <property type="molecule type" value="Genomic_DNA"/>
</dbReference>
<dbReference type="Pfam" id="PF17768">
    <property type="entry name" value="RecJ_OB"/>
    <property type="match status" value="1"/>
</dbReference>
<dbReference type="InterPro" id="IPR041122">
    <property type="entry name" value="RecJ_OB"/>
</dbReference>
<dbReference type="STRING" id="1134406.ADN00_15105"/>
<dbReference type="Pfam" id="PF01368">
    <property type="entry name" value="DHH"/>
    <property type="match status" value="1"/>
</dbReference>
<dbReference type="PANTHER" id="PTHR30255:SF2">
    <property type="entry name" value="SINGLE-STRANDED-DNA-SPECIFIC EXONUCLEASE RECJ"/>
    <property type="match status" value="1"/>
</dbReference>
<comment type="caution">
    <text evidence="9">The sequence shown here is derived from an EMBL/GenBank/DDBJ whole genome shotgun (WGS) entry which is preliminary data.</text>
</comment>
<dbReference type="InterPro" id="IPR038763">
    <property type="entry name" value="DHH_sf"/>
</dbReference>
<dbReference type="GO" id="GO:0006281">
    <property type="term" value="P:DNA repair"/>
    <property type="evidence" value="ECO:0007669"/>
    <property type="project" value="InterPro"/>
</dbReference>
<feature type="domain" description="RecJ OB" evidence="8">
    <location>
        <begin position="455"/>
        <end position="556"/>
    </location>
</feature>
<dbReference type="PANTHER" id="PTHR30255">
    <property type="entry name" value="SINGLE-STRANDED-DNA-SPECIFIC EXONUCLEASE RECJ"/>
    <property type="match status" value="1"/>
</dbReference>
<comment type="similarity">
    <text evidence="1">Belongs to the RecJ family.</text>
</comment>
<evidence type="ECO:0000313" key="9">
    <source>
        <dbReference type="EMBL" id="KPL72161.1"/>
    </source>
</evidence>
<dbReference type="Gene3D" id="3.90.1640.30">
    <property type="match status" value="1"/>
</dbReference>
<evidence type="ECO:0000256" key="1">
    <source>
        <dbReference type="ARBA" id="ARBA00005915"/>
    </source>
</evidence>
<dbReference type="AlphaFoldDB" id="A0A0P6XAH5"/>
<evidence type="ECO:0000259" key="6">
    <source>
        <dbReference type="Pfam" id="PF01368"/>
    </source>
</evidence>
<keyword evidence="10" id="KW-1185">Reference proteome</keyword>
<dbReference type="Pfam" id="PF02272">
    <property type="entry name" value="DHHA1"/>
    <property type="match status" value="1"/>
</dbReference>
<gene>
    <name evidence="9" type="ORF">ADN00_15105</name>
</gene>
<evidence type="ECO:0000259" key="7">
    <source>
        <dbReference type="Pfam" id="PF02272"/>
    </source>
</evidence>
<dbReference type="InterPro" id="IPR001667">
    <property type="entry name" value="DDH_dom"/>
</dbReference>
<dbReference type="Proteomes" id="UP000050417">
    <property type="component" value="Unassembled WGS sequence"/>
</dbReference>
<evidence type="ECO:0000256" key="2">
    <source>
        <dbReference type="ARBA" id="ARBA00019841"/>
    </source>
</evidence>
<reference evidence="9 10" key="1">
    <citation type="submission" date="2015-07" db="EMBL/GenBank/DDBJ databases">
        <title>Genome sequence of Ornatilinea apprima DSM 23815.</title>
        <authorList>
            <person name="Hemp J."/>
            <person name="Ward L.M."/>
            <person name="Pace L.A."/>
            <person name="Fischer W.W."/>
        </authorList>
    </citation>
    <scope>NUCLEOTIDE SEQUENCE [LARGE SCALE GENOMIC DNA]</scope>
    <source>
        <strain evidence="9 10">P3M-1</strain>
    </source>
</reference>
<keyword evidence="3" id="KW-0540">Nuclease</keyword>
<dbReference type="PATRIC" id="fig|1134406.4.peg.723"/>
<sequence>MLPELVWKAPQELPIPVDLQNALGGPPFLARALYQRGITTPAQAQAYLYPQLYQPASPAHLPDLEKAVDRLYSAIRAGETIGVWGDFDVDGQTATTLLVSALLQAGGKVQYYIPIRESESHGIQLQALKRFLAQGIDLLLTCDTGVSAHDAVNFAQATGVPVIITDHHALPPVLPGAFAVVNPQRLPADHPLQPLCGVGTAFKLVEALYDLIGQKQASQGFIDLAALGTVADVASLIADNRWLVQMGLSQIRQNPRPSLKQLCADSNINIQRFNEEHISFFIAPLLNAIGRLADANPMVEFLNADDPQLISVRSAELRGFNEKRKLLCDQVFTAALDQIERDPSLLEGPVLILHHPAWPGGVVGIVASRLVERYNRLVILLTGEDLLRGSGRSMEGVNLIQAISAQSALLKSFGGHPMAAGLSLEKENLPAFRRAINEFVLQSAALPLPPPTLSIDAFLKIPEINLDLAAQIDRLSPFGAGNPSLQFALANVKLLSHHKLGSGGDHIEAVVEDSDQNTLRVIWWQGGNYSLPRGRFDLAFTLRASDYRGAREIQAEWTHARPLETETIEIQQPLATVEWLDFRQDAEPLQSLQSLLAANSGWVVWKEGMQSPPPSGCFRHQLKPAAGLIVWNIPTSWEAFNQAMNTVSPQKVALFANPSSPDTLENYLKTLLSLIRYRVNHQNGQATVEELSAASGQPDGMVRLALDYLSARGVVQFRQKELDRYVLALQSDFAKVELFDLQQRLRDLYNEVKAYQSTYLNLPMNLFGSIQ</sequence>